<keyword evidence="3" id="KW-1185">Reference proteome</keyword>
<dbReference type="PANTHER" id="PTHR34948">
    <property type="entry name" value="OS08G0299200 PROTEIN"/>
    <property type="match status" value="1"/>
</dbReference>
<comment type="caution">
    <text evidence="2">The sequence shown here is derived from an EMBL/GenBank/DDBJ whole genome shotgun (WGS) entry which is preliminary data.</text>
</comment>
<evidence type="ECO:0000313" key="2">
    <source>
        <dbReference type="EMBL" id="KAL3835515.1"/>
    </source>
</evidence>
<accession>A0ABD3TFQ0</accession>
<dbReference type="Gene3D" id="2.40.320.10">
    <property type="entry name" value="Hypothetical Protein Pfu-838710-001"/>
    <property type="match status" value="1"/>
</dbReference>
<gene>
    <name evidence="2" type="ORF">ACJIZ3_010251</name>
</gene>
<dbReference type="Pfam" id="PF01928">
    <property type="entry name" value="CYTH"/>
    <property type="match status" value="1"/>
</dbReference>
<dbReference type="SUPFAM" id="SSF55154">
    <property type="entry name" value="CYTH-like phosphatases"/>
    <property type="match status" value="1"/>
</dbReference>
<dbReference type="Proteomes" id="UP001634393">
    <property type="component" value="Unassembled WGS sequence"/>
</dbReference>
<dbReference type="EMBL" id="JBJXBP010000004">
    <property type="protein sequence ID" value="KAL3835515.1"/>
    <property type="molecule type" value="Genomic_DNA"/>
</dbReference>
<evidence type="ECO:0000313" key="3">
    <source>
        <dbReference type="Proteomes" id="UP001634393"/>
    </source>
</evidence>
<dbReference type="AlphaFoldDB" id="A0ABD3TFQ0"/>
<protein>
    <recommendedName>
        <fullName evidence="1">CYTH domain-containing protein</fullName>
    </recommendedName>
</protein>
<name>A0ABD3TFQ0_9LAMI</name>
<dbReference type="PROSITE" id="PS51707">
    <property type="entry name" value="CYTH"/>
    <property type="match status" value="1"/>
</dbReference>
<reference evidence="2 3" key="1">
    <citation type="submission" date="2024-12" db="EMBL/GenBank/DDBJ databases">
        <title>The unique morphological basis and parallel evolutionary history of personate flowers in Penstemon.</title>
        <authorList>
            <person name="Depatie T.H."/>
            <person name="Wessinger C.A."/>
        </authorList>
    </citation>
    <scope>NUCLEOTIDE SEQUENCE [LARGE SCALE GENOMIC DNA]</scope>
    <source>
        <strain evidence="2">WTNN_2</strain>
        <tissue evidence="2">Leaf</tissue>
    </source>
</reference>
<dbReference type="SMART" id="SM01118">
    <property type="entry name" value="CYTH"/>
    <property type="match status" value="1"/>
</dbReference>
<sequence length="207" mass="23643">MEVEVKLRLLSSAAHEHLSTILSPHHRHTHLQQNLFFDTPNSDLFSNLAALRLRFYDLDTQCILSLKSKPQISAGISRIEEQEEPLDPTLGRQCAAEPWRLLEIESSEIMKRVRDEFNLGEKGLICLGGGVRNVRAVYDWNGLKLELDETDYSFGTCYEIECKSSEPERAKNLVEELLKRNGIAYEYYKSNKFAIFRAGKLPPGTTL</sequence>
<evidence type="ECO:0000259" key="1">
    <source>
        <dbReference type="PROSITE" id="PS51707"/>
    </source>
</evidence>
<dbReference type="GO" id="GO:0016462">
    <property type="term" value="F:pyrophosphatase activity"/>
    <property type="evidence" value="ECO:0007669"/>
    <property type="project" value="UniProtKB-ARBA"/>
</dbReference>
<dbReference type="InterPro" id="IPR023577">
    <property type="entry name" value="CYTH_domain"/>
</dbReference>
<dbReference type="CDD" id="cd07374">
    <property type="entry name" value="CYTH-like_Pase"/>
    <property type="match status" value="1"/>
</dbReference>
<proteinExistence type="predicted"/>
<dbReference type="InterPro" id="IPR033469">
    <property type="entry name" value="CYTH-like_dom_sf"/>
</dbReference>
<dbReference type="PANTHER" id="PTHR34948:SF9">
    <property type="entry name" value="CYTH DOMAIN-CONTAINING PROTEIN"/>
    <property type="match status" value="1"/>
</dbReference>
<organism evidence="2 3">
    <name type="scientific">Penstemon smallii</name>
    <dbReference type="NCBI Taxonomy" id="265156"/>
    <lineage>
        <taxon>Eukaryota</taxon>
        <taxon>Viridiplantae</taxon>
        <taxon>Streptophyta</taxon>
        <taxon>Embryophyta</taxon>
        <taxon>Tracheophyta</taxon>
        <taxon>Spermatophyta</taxon>
        <taxon>Magnoliopsida</taxon>
        <taxon>eudicotyledons</taxon>
        <taxon>Gunneridae</taxon>
        <taxon>Pentapetalae</taxon>
        <taxon>asterids</taxon>
        <taxon>lamiids</taxon>
        <taxon>Lamiales</taxon>
        <taxon>Plantaginaceae</taxon>
        <taxon>Cheloneae</taxon>
        <taxon>Penstemon</taxon>
    </lineage>
</organism>
<feature type="domain" description="CYTH" evidence="1">
    <location>
        <begin position="1"/>
        <end position="200"/>
    </location>
</feature>